<comment type="caution">
    <text evidence="1">The sequence shown here is derived from an EMBL/GenBank/DDBJ whole genome shotgun (WGS) entry which is preliminary data.</text>
</comment>
<gene>
    <name evidence="1" type="ORF">H206_01062</name>
</gene>
<keyword evidence="2" id="KW-1185">Reference proteome</keyword>
<evidence type="ECO:0000313" key="1">
    <source>
        <dbReference type="EMBL" id="RWX45132.1"/>
    </source>
</evidence>
<accession>A0A3S3QQZ3</accession>
<reference evidence="1 2" key="1">
    <citation type="submission" date="2017-01" db="EMBL/GenBank/DDBJ databases">
        <title>The cable genome- insights into the physiology and evolution of filamentous bacteria capable of sulfide oxidation via long distance electron transfer.</title>
        <authorList>
            <person name="Schreiber L."/>
            <person name="Bjerg J.T."/>
            <person name="Boggild A."/>
            <person name="Van De Vossenberg J."/>
            <person name="Meysman F."/>
            <person name="Nielsen L.P."/>
            <person name="Schramm A."/>
            <person name="Kjeldsen K.U."/>
        </authorList>
    </citation>
    <scope>NUCLEOTIDE SEQUENCE [LARGE SCALE GENOMIC DNA]</scope>
    <source>
        <strain evidence="1">MCF</strain>
    </source>
</reference>
<protein>
    <submittedName>
        <fullName evidence="1">Uncharacterized protein</fullName>
    </submittedName>
</protein>
<dbReference type="AlphaFoldDB" id="A0A3S3QQZ3"/>
<proteinExistence type="predicted"/>
<sequence length="46" mass="5289">MKTKKDVRSKNVEKKLTKKKGIVLQSQIKAGGFWEDMRSLYGMKSS</sequence>
<name>A0A3S3QQZ3_9BACT</name>
<evidence type="ECO:0000313" key="2">
    <source>
        <dbReference type="Proteomes" id="UP000287853"/>
    </source>
</evidence>
<dbReference type="EMBL" id="MTKO01000082">
    <property type="protein sequence ID" value="RWX45132.1"/>
    <property type="molecule type" value="Genomic_DNA"/>
</dbReference>
<organism evidence="1 2">
    <name type="scientific">Candidatus Electrothrix aarhusensis</name>
    <dbReference type="NCBI Taxonomy" id="1859131"/>
    <lineage>
        <taxon>Bacteria</taxon>
        <taxon>Pseudomonadati</taxon>
        <taxon>Thermodesulfobacteriota</taxon>
        <taxon>Desulfobulbia</taxon>
        <taxon>Desulfobulbales</taxon>
        <taxon>Desulfobulbaceae</taxon>
        <taxon>Candidatus Electrothrix</taxon>
    </lineage>
</organism>
<dbReference type="Proteomes" id="UP000287853">
    <property type="component" value="Unassembled WGS sequence"/>
</dbReference>